<dbReference type="InterPro" id="IPR011249">
    <property type="entry name" value="Metalloenz_LuxS/M16"/>
</dbReference>
<dbReference type="GO" id="GO:0046872">
    <property type="term" value="F:metal ion binding"/>
    <property type="evidence" value="ECO:0007669"/>
    <property type="project" value="InterPro"/>
</dbReference>
<organism evidence="3 4">
    <name type="scientific">Eiseniibacteriota bacterium</name>
    <dbReference type="NCBI Taxonomy" id="2212470"/>
    <lineage>
        <taxon>Bacteria</taxon>
        <taxon>Candidatus Eiseniibacteriota</taxon>
    </lineage>
</organism>
<evidence type="ECO:0000313" key="4">
    <source>
        <dbReference type="Proteomes" id="UP000748308"/>
    </source>
</evidence>
<sequence>MNGRSPIAPRVQAAALSNGAPVYLLENHAGATLDIVALLDGGLTIEPARRAGVAALTFDMLDRGTRRRDEWALAEALEGHGARLRYDVARETAVARARALSEDEALLIELLGETLREPSFPEDALRRAREETLVGLREAAADTFEQAYRRAAALLLGADHAYAREPDGEEAIVAALAREELVEHHARAVGGARLTLAVVGDIDPRRTLALLEASLGPIGRGAEAGEPAAAAAELAGPSDPAATGRGIVSARVPIPDKAQVDLVFMRPGVARTDPRFDAAALANFLLGGSFVSRLNQRLRDREGMTYGAESGIVSGRQPGCWFAAAGVEPDRVDRAAEIVREELRRFIEQGVGDDELARAKSHLAGSFPLRLETNQAVAAALLDCLRHGRDLETIDRYPERIAALTRAQVEAAGRELIDPDELVIVAAGACPA</sequence>
<dbReference type="InterPro" id="IPR050361">
    <property type="entry name" value="MPP/UQCRC_Complex"/>
</dbReference>
<dbReference type="Proteomes" id="UP000748308">
    <property type="component" value="Unassembled WGS sequence"/>
</dbReference>
<dbReference type="Gene3D" id="3.30.830.10">
    <property type="entry name" value="Metalloenzyme, LuxS/M16 peptidase-like"/>
    <property type="match status" value="2"/>
</dbReference>
<dbReference type="EMBL" id="VGIY01000084">
    <property type="protein sequence ID" value="MBM3317163.1"/>
    <property type="molecule type" value="Genomic_DNA"/>
</dbReference>
<evidence type="ECO:0000259" key="2">
    <source>
        <dbReference type="Pfam" id="PF05193"/>
    </source>
</evidence>
<feature type="domain" description="Peptidase M16 N-terminal" evidence="1">
    <location>
        <begin position="38"/>
        <end position="139"/>
    </location>
</feature>
<protein>
    <submittedName>
        <fullName evidence="3">Insulinase family protein</fullName>
    </submittedName>
</protein>
<dbReference type="SUPFAM" id="SSF63411">
    <property type="entry name" value="LuxS/MPP-like metallohydrolase"/>
    <property type="match status" value="2"/>
</dbReference>
<dbReference type="Pfam" id="PF00675">
    <property type="entry name" value="Peptidase_M16"/>
    <property type="match status" value="1"/>
</dbReference>
<accession>A0A938BNF9</accession>
<dbReference type="AlphaFoldDB" id="A0A938BNF9"/>
<evidence type="ECO:0000259" key="1">
    <source>
        <dbReference type="Pfam" id="PF00675"/>
    </source>
</evidence>
<dbReference type="PANTHER" id="PTHR11851">
    <property type="entry name" value="METALLOPROTEASE"/>
    <property type="match status" value="1"/>
</dbReference>
<reference evidence="3" key="1">
    <citation type="submission" date="2019-03" db="EMBL/GenBank/DDBJ databases">
        <title>Lake Tanganyika Metagenome-Assembled Genomes (MAGs).</title>
        <authorList>
            <person name="Tran P."/>
        </authorList>
    </citation>
    <scope>NUCLEOTIDE SEQUENCE</scope>
    <source>
        <strain evidence="3">M_DeepCast_400m_m2_100</strain>
    </source>
</reference>
<evidence type="ECO:0000313" key="3">
    <source>
        <dbReference type="EMBL" id="MBM3317163.1"/>
    </source>
</evidence>
<dbReference type="Pfam" id="PF05193">
    <property type="entry name" value="Peptidase_M16_C"/>
    <property type="match status" value="1"/>
</dbReference>
<gene>
    <name evidence="3" type="ORF">FJY75_04855</name>
</gene>
<dbReference type="PANTHER" id="PTHR11851:SF224">
    <property type="entry name" value="PROCESSING PROTEASE"/>
    <property type="match status" value="1"/>
</dbReference>
<feature type="domain" description="Peptidase M16 C-terminal" evidence="2">
    <location>
        <begin position="177"/>
        <end position="361"/>
    </location>
</feature>
<comment type="caution">
    <text evidence="3">The sequence shown here is derived from an EMBL/GenBank/DDBJ whole genome shotgun (WGS) entry which is preliminary data.</text>
</comment>
<name>A0A938BNF9_UNCEI</name>
<proteinExistence type="predicted"/>
<dbReference type="InterPro" id="IPR007863">
    <property type="entry name" value="Peptidase_M16_C"/>
</dbReference>
<dbReference type="InterPro" id="IPR011765">
    <property type="entry name" value="Pept_M16_N"/>
</dbReference>